<name>A0A4R4UIK6_9ACTN</name>
<accession>A0A4R4UIK6</accession>
<dbReference type="EMBL" id="SMKO01000203">
    <property type="protein sequence ID" value="TDC91738.1"/>
    <property type="molecule type" value="Genomic_DNA"/>
</dbReference>
<dbReference type="AlphaFoldDB" id="A0A4R4UIK6"/>
<evidence type="ECO:0000256" key="1">
    <source>
        <dbReference type="SAM" id="Phobius"/>
    </source>
</evidence>
<feature type="transmembrane region" description="Helical" evidence="1">
    <location>
        <begin position="188"/>
        <end position="209"/>
    </location>
</feature>
<proteinExistence type="predicted"/>
<feature type="transmembrane region" description="Helical" evidence="1">
    <location>
        <begin position="21"/>
        <end position="39"/>
    </location>
</feature>
<keyword evidence="1" id="KW-1133">Transmembrane helix</keyword>
<comment type="caution">
    <text evidence="2">The sequence shown here is derived from an EMBL/GenBank/DDBJ whole genome shotgun (WGS) entry which is preliminary data.</text>
</comment>
<feature type="transmembrane region" description="Helical" evidence="1">
    <location>
        <begin position="54"/>
        <end position="74"/>
    </location>
</feature>
<feature type="transmembrane region" description="Helical" evidence="1">
    <location>
        <begin position="121"/>
        <end position="146"/>
    </location>
</feature>
<keyword evidence="3" id="KW-1185">Reference proteome</keyword>
<gene>
    <name evidence="2" type="ORF">E1292_42310</name>
</gene>
<keyword evidence="1" id="KW-0812">Transmembrane</keyword>
<dbReference type="Proteomes" id="UP000295258">
    <property type="component" value="Unassembled WGS sequence"/>
</dbReference>
<organism evidence="2 3">
    <name type="scientific">Nonomuraea deserti</name>
    <dbReference type="NCBI Taxonomy" id="1848322"/>
    <lineage>
        <taxon>Bacteria</taxon>
        <taxon>Bacillati</taxon>
        <taxon>Actinomycetota</taxon>
        <taxon>Actinomycetes</taxon>
        <taxon>Streptosporangiales</taxon>
        <taxon>Streptosporangiaceae</taxon>
        <taxon>Nonomuraea</taxon>
    </lineage>
</organism>
<dbReference type="RefSeq" id="WP_132605012.1">
    <property type="nucleotide sequence ID" value="NZ_SMKO01000203.1"/>
</dbReference>
<feature type="transmembrane region" description="Helical" evidence="1">
    <location>
        <begin position="158"/>
        <end position="182"/>
    </location>
</feature>
<protein>
    <submittedName>
        <fullName evidence="2">DUF2306 domain-containing protein</fullName>
    </submittedName>
</protein>
<dbReference type="InterPro" id="IPR018750">
    <property type="entry name" value="DUF2306_membrane"/>
</dbReference>
<keyword evidence="1" id="KW-0472">Membrane</keyword>
<reference evidence="2 3" key="1">
    <citation type="submission" date="2019-03" db="EMBL/GenBank/DDBJ databases">
        <title>Draft genome sequences of novel Actinobacteria.</title>
        <authorList>
            <person name="Sahin N."/>
            <person name="Ay H."/>
            <person name="Saygin H."/>
        </authorList>
    </citation>
    <scope>NUCLEOTIDE SEQUENCE [LARGE SCALE GENOMIC DNA]</scope>
    <source>
        <strain evidence="2 3">KC310</strain>
    </source>
</reference>
<evidence type="ECO:0000313" key="3">
    <source>
        <dbReference type="Proteomes" id="UP000295258"/>
    </source>
</evidence>
<sequence>MTHESTTFTRPGAGRAWPARTGLIALGFVPLLAGAVRLTELTGGADVTPDNARFFAAPLPVALHIVAACLYNLLGAFQFGGRWRPRRHRVLGRILVPLGLVAAVTGLWLTLFSALPPGDGGLLAAFRLAFGTVMAGSLVLGVAAILRRDVARHRAWMTRAYALGLGAGTQAVTQALWFVIVAAPPDEIGRALLVGAGWVINLAVAERIIRRRRAGRPVRA</sequence>
<dbReference type="Pfam" id="PF10067">
    <property type="entry name" value="DUF2306"/>
    <property type="match status" value="1"/>
</dbReference>
<evidence type="ECO:0000313" key="2">
    <source>
        <dbReference type="EMBL" id="TDC91738.1"/>
    </source>
</evidence>
<feature type="transmembrane region" description="Helical" evidence="1">
    <location>
        <begin position="94"/>
        <end position="115"/>
    </location>
</feature>